<reference evidence="5" key="3">
    <citation type="submission" date="2025-09" db="UniProtKB">
        <authorList>
            <consortium name="Ensembl"/>
        </authorList>
    </citation>
    <scope>IDENTIFICATION</scope>
</reference>
<evidence type="ECO:0000313" key="6">
    <source>
        <dbReference type="Proteomes" id="UP000694680"/>
    </source>
</evidence>
<name>A0A8C5GEQ8_GOUWI</name>
<evidence type="ECO:0000256" key="2">
    <source>
        <dbReference type="ARBA" id="ARBA00022692"/>
    </source>
</evidence>
<reference evidence="5" key="1">
    <citation type="submission" date="2020-06" db="EMBL/GenBank/DDBJ databases">
        <authorList>
            <consortium name="Wellcome Sanger Institute Data Sharing"/>
        </authorList>
    </citation>
    <scope>NUCLEOTIDE SEQUENCE [LARGE SCALE GENOMIC DNA]</scope>
</reference>
<dbReference type="InterPro" id="IPR047133">
    <property type="entry name" value="SMIM5"/>
</dbReference>
<keyword evidence="6" id="KW-1185">Reference proteome</keyword>
<dbReference type="InterPro" id="IPR031671">
    <property type="entry name" value="SMIM5/18/22"/>
</dbReference>
<keyword evidence="3" id="KW-1133">Transmembrane helix</keyword>
<organism evidence="5 6">
    <name type="scientific">Gouania willdenowi</name>
    <name type="common">Blunt-snouted clingfish</name>
    <name type="synonym">Lepadogaster willdenowi</name>
    <dbReference type="NCBI Taxonomy" id="441366"/>
    <lineage>
        <taxon>Eukaryota</taxon>
        <taxon>Metazoa</taxon>
        <taxon>Chordata</taxon>
        <taxon>Craniata</taxon>
        <taxon>Vertebrata</taxon>
        <taxon>Euteleostomi</taxon>
        <taxon>Actinopterygii</taxon>
        <taxon>Neopterygii</taxon>
        <taxon>Teleostei</taxon>
        <taxon>Neoteleostei</taxon>
        <taxon>Acanthomorphata</taxon>
        <taxon>Ovalentaria</taxon>
        <taxon>Blenniimorphae</taxon>
        <taxon>Blenniiformes</taxon>
        <taxon>Gobiesocoidei</taxon>
        <taxon>Gobiesocidae</taxon>
        <taxon>Gobiesocinae</taxon>
        <taxon>Gouania</taxon>
    </lineage>
</organism>
<dbReference type="GO" id="GO:0016020">
    <property type="term" value="C:membrane"/>
    <property type="evidence" value="ECO:0007669"/>
    <property type="project" value="UniProtKB-SubCell"/>
</dbReference>
<evidence type="ECO:0000256" key="4">
    <source>
        <dbReference type="ARBA" id="ARBA00023136"/>
    </source>
</evidence>
<dbReference type="AlphaFoldDB" id="A0A8C5GEQ8"/>
<evidence type="ECO:0000256" key="3">
    <source>
        <dbReference type="ARBA" id="ARBA00022989"/>
    </source>
</evidence>
<dbReference type="Pfam" id="PF15831">
    <property type="entry name" value="SMIM5_18_22"/>
    <property type="match status" value="1"/>
</dbReference>
<protein>
    <submittedName>
        <fullName evidence="5">Uncharacterized protein</fullName>
    </submittedName>
</protein>
<dbReference type="PANTHER" id="PTHR37344:SF1">
    <property type="entry name" value="SMALL INTEGRAL MEMBRANE PROTEIN 5"/>
    <property type="match status" value="1"/>
</dbReference>
<dbReference type="CDD" id="cd20254">
    <property type="entry name" value="CASIMO1_SMIM5"/>
    <property type="match status" value="1"/>
</dbReference>
<evidence type="ECO:0000256" key="1">
    <source>
        <dbReference type="ARBA" id="ARBA00004167"/>
    </source>
</evidence>
<dbReference type="PANTHER" id="PTHR37344">
    <property type="entry name" value="SMALL INTEGRAL MEMBRANE PROTEIN 5"/>
    <property type="match status" value="1"/>
</dbReference>
<accession>A0A8C5GEQ8</accession>
<evidence type="ECO:0000313" key="5">
    <source>
        <dbReference type="Ensembl" id="ENSGWIP00000029210.1"/>
    </source>
</evidence>
<proteinExistence type="predicted"/>
<keyword evidence="4" id="KW-0472">Membrane</keyword>
<sequence length="57" mass="6453">MEAKRELENILERIWTKLQGLPEADPLEVGAFIVIIVFVGKKSAIDGNKTKYLFLCC</sequence>
<comment type="subcellular location">
    <subcellularLocation>
        <location evidence="1">Membrane</location>
        <topology evidence="1">Single-pass membrane protein</topology>
    </subcellularLocation>
</comment>
<dbReference type="Proteomes" id="UP000694680">
    <property type="component" value="Chromosome 19"/>
</dbReference>
<keyword evidence="2" id="KW-0812">Transmembrane</keyword>
<dbReference type="Ensembl" id="ENSGWIT00000031887.1">
    <property type="protein sequence ID" value="ENSGWIP00000029210.1"/>
    <property type="gene ID" value="ENSGWIG00000015253.1"/>
</dbReference>
<reference evidence="5" key="2">
    <citation type="submission" date="2025-08" db="UniProtKB">
        <authorList>
            <consortium name="Ensembl"/>
        </authorList>
    </citation>
    <scope>IDENTIFICATION</scope>
</reference>